<sequence>MATKWKNKFAVSIGLALLLLGVNSLVFTALNAEQYIFNDYFQSKYFKQEVATLEEALINTQVNPNLPIKVTAEDIEEYRMSQPDKYSQVSVIKEDPVFLERLKDAKAAGDKTAIKKLEDQQNKKLNEVEKFFTDDKYVTEKVKEHKKELIAQQKTDWMPQYKELSSDIHYQVTEINSGKYLDNLSDNKTFATAKTLFKGNISQINFDGQNRFDGQIIILKNSNFNQRASVKSFTEMKNLTIGLLCMSILSFAAFLVYWKKTEKGEDILLEKVQSWDKIALDGQIFLALILFLLYLSLTREASLTWSFLPLLQKFCWAFLVLYLFAIVSWGIYHKAQERENWQQTYLARSIRLLKDAADNFSTGSKAWFIFWSMGAAVVGFLLAMMWGGQGIILYLFVLVIYLLLISIYLLRRLVMFNQTVKIIEEIAQGKNAEVLNVKPKGKTVFRKVSENLKTINEEVKTSKSQQVKSERLKTELITNVSHDLRTPLTSIITSVDLLRNADLSQEEKNKYVAVIDQKSKRLKVLIDDLFEVSKMASGNIDLKKSRIDLVQLLDQSLAELSEKIEDSSLKFVTQTDKELLALVDGDKMWRVFENLIHNILKYSMENTRVYISGHKSENGTIELVFKNISREELGENSQELSQRFKRGDLSRNTTGSGLGLAIAQSIVEAHEGRFLLETDGDLFKVTLSFPSLELE</sequence>
<evidence type="ECO:0000256" key="1">
    <source>
        <dbReference type="ARBA" id="ARBA00000085"/>
    </source>
</evidence>
<evidence type="ECO:0000256" key="6">
    <source>
        <dbReference type="ARBA" id="ARBA00022679"/>
    </source>
</evidence>
<protein>
    <recommendedName>
        <fullName evidence="3">histidine kinase</fullName>
        <ecNumber evidence="3">2.7.13.3</ecNumber>
    </recommendedName>
</protein>
<dbReference type="Pfam" id="PF00512">
    <property type="entry name" value="HisKA"/>
    <property type="match status" value="1"/>
</dbReference>
<keyword evidence="10" id="KW-0067">ATP-binding</keyword>
<dbReference type="InterPro" id="IPR050398">
    <property type="entry name" value="HssS/ArlS-like"/>
</dbReference>
<comment type="subcellular location">
    <subcellularLocation>
        <location evidence="2">Cell membrane</location>
        <topology evidence="2">Multi-pass membrane protein</topology>
    </subcellularLocation>
</comment>
<evidence type="ECO:0000256" key="12">
    <source>
        <dbReference type="ARBA" id="ARBA00023012"/>
    </source>
</evidence>
<dbReference type="AlphaFoldDB" id="A0A252CBP8"/>
<dbReference type="GO" id="GO:0005886">
    <property type="term" value="C:plasma membrane"/>
    <property type="evidence" value="ECO:0007669"/>
    <property type="project" value="UniProtKB-SubCell"/>
</dbReference>
<dbReference type="RefSeq" id="WP_086583046.1">
    <property type="nucleotide sequence ID" value="NZ_MUIZ01000006.1"/>
</dbReference>
<dbReference type="SUPFAM" id="SSF55874">
    <property type="entry name" value="ATPase domain of HSP90 chaperone/DNA topoisomerase II/histidine kinase"/>
    <property type="match status" value="1"/>
</dbReference>
<feature type="transmembrane region" description="Helical" evidence="14">
    <location>
        <begin position="310"/>
        <end position="332"/>
    </location>
</feature>
<dbReference type="EC" id="2.7.13.3" evidence="3"/>
<dbReference type="CDD" id="cd00082">
    <property type="entry name" value="HisKA"/>
    <property type="match status" value="1"/>
</dbReference>
<dbReference type="GO" id="GO:0005524">
    <property type="term" value="F:ATP binding"/>
    <property type="evidence" value="ECO:0007669"/>
    <property type="project" value="UniProtKB-KW"/>
</dbReference>
<dbReference type="EMBL" id="MUIZ01000006">
    <property type="protein sequence ID" value="OUK03760.1"/>
    <property type="molecule type" value="Genomic_DNA"/>
</dbReference>
<dbReference type="PROSITE" id="PS50109">
    <property type="entry name" value="HIS_KIN"/>
    <property type="match status" value="1"/>
</dbReference>
<dbReference type="Proteomes" id="UP000194606">
    <property type="component" value="Unassembled WGS sequence"/>
</dbReference>
<dbReference type="Gene3D" id="1.10.287.130">
    <property type="match status" value="1"/>
</dbReference>
<evidence type="ECO:0000256" key="9">
    <source>
        <dbReference type="ARBA" id="ARBA00022777"/>
    </source>
</evidence>
<dbReference type="InterPro" id="IPR036890">
    <property type="entry name" value="HATPase_C_sf"/>
</dbReference>
<dbReference type="Gene3D" id="3.30.565.10">
    <property type="entry name" value="Histidine kinase-like ATPase, C-terminal domain"/>
    <property type="match status" value="1"/>
</dbReference>
<keyword evidence="8" id="KW-0547">Nucleotide-binding</keyword>
<dbReference type="InterPro" id="IPR003594">
    <property type="entry name" value="HATPase_dom"/>
</dbReference>
<evidence type="ECO:0000256" key="5">
    <source>
        <dbReference type="ARBA" id="ARBA00022553"/>
    </source>
</evidence>
<feature type="transmembrane region" description="Helical" evidence="14">
    <location>
        <begin position="391"/>
        <end position="410"/>
    </location>
</feature>
<name>A0A252CBP8_9LACT</name>
<feature type="transmembrane region" description="Helical" evidence="14">
    <location>
        <begin position="366"/>
        <end position="385"/>
    </location>
</feature>
<keyword evidence="9 16" id="KW-0418">Kinase</keyword>
<dbReference type="PANTHER" id="PTHR45528:SF1">
    <property type="entry name" value="SENSOR HISTIDINE KINASE CPXA"/>
    <property type="match status" value="1"/>
</dbReference>
<accession>A0A252CBP8</accession>
<evidence type="ECO:0000256" key="14">
    <source>
        <dbReference type="SAM" id="Phobius"/>
    </source>
</evidence>
<keyword evidence="5" id="KW-0597">Phosphoprotein</keyword>
<feature type="transmembrane region" description="Helical" evidence="14">
    <location>
        <begin position="278"/>
        <end position="298"/>
    </location>
</feature>
<evidence type="ECO:0000259" key="15">
    <source>
        <dbReference type="PROSITE" id="PS50109"/>
    </source>
</evidence>
<keyword evidence="11 14" id="KW-1133">Transmembrane helix</keyword>
<evidence type="ECO:0000256" key="4">
    <source>
        <dbReference type="ARBA" id="ARBA00022475"/>
    </source>
</evidence>
<feature type="domain" description="Histidine kinase" evidence="15">
    <location>
        <begin position="479"/>
        <end position="693"/>
    </location>
</feature>
<evidence type="ECO:0000256" key="2">
    <source>
        <dbReference type="ARBA" id="ARBA00004651"/>
    </source>
</evidence>
<organism evidence="16 17">
    <name type="scientific">Lactococcus petauri</name>
    <dbReference type="NCBI Taxonomy" id="1940789"/>
    <lineage>
        <taxon>Bacteria</taxon>
        <taxon>Bacillati</taxon>
        <taxon>Bacillota</taxon>
        <taxon>Bacilli</taxon>
        <taxon>Lactobacillales</taxon>
        <taxon>Streptococcaceae</taxon>
        <taxon>Lactococcus</taxon>
    </lineage>
</organism>
<gene>
    <name evidence="16" type="ORF">BZZ03_08900</name>
</gene>
<comment type="caution">
    <text evidence="16">The sequence shown here is derived from an EMBL/GenBank/DDBJ whole genome shotgun (WGS) entry which is preliminary data.</text>
</comment>
<reference evidence="16 17" key="1">
    <citation type="submission" date="2017-02" db="EMBL/GenBank/DDBJ databases">
        <authorList>
            <person name="Peterson S.W."/>
        </authorList>
    </citation>
    <scope>NUCLEOTIDE SEQUENCE [LARGE SCALE GENOMIC DNA]</scope>
    <source>
        <strain evidence="16">159469</strain>
    </source>
</reference>
<dbReference type="InterPro" id="IPR036097">
    <property type="entry name" value="HisK_dim/P_sf"/>
</dbReference>
<feature type="transmembrane region" description="Helical" evidence="14">
    <location>
        <begin position="239"/>
        <end position="258"/>
    </location>
</feature>
<evidence type="ECO:0000256" key="8">
    <source>
        <dbReference type="ARBA" id="ARBA00022741"/>
    </source>
</evidence>
<dbReference type="Pfam" id="PF02518">
    <property type="entry name" value="HATPase_c"/>
    <property type="match status" value="1"/>
</dbReference>
<dbReference type="SUPFAM" id="SSF47384">
    <property type="entry name" value="Homodimeric domain of signal transducing histidine kinase"/>
    <property type="match status" value="1"/>
</dbReference>
<proteinExistence type="predicted"/>
<dbReference type="InterPro" id="IPR003661">
    <property type="entry name" value="HisK_dim/P_dom"/>
</dbReference>
<keyword evidence="7 14" id="KW-0812">Transmembrane</keyword>
<keyword evidence="12" id="KW-0902">Two-component regulatory system</keyword>
<comment type="catalytic activity">
    <reaction evidence="1">
        <text>ATP + protein L-histidine = ADP + protein N-phospho-L-histidine.</text>
        <dbReference type="EC" id="2.7.13.3"/>
    </reaction>
</comment>
<dbReference type="FunFam" id="1.10.287.130:FF:000001">
    <property type="entry name" value="Two-component sensor histidine kinase"/>
    <property type="match status" value="1"/>
</dbReference>
<dbReference type="InterPro" id="IPR005467">
    <property type="entry name" value="His_kinase_dom"/>
</dbReference>
<evidence type="ECO:0000256" key="11">
    <source>
        <dbReference type="ARBA" id="ARBA00022989"/>
    </source>
</evidence>
<evidence type="ECO:0000313" key="16">
    <source>
        <dbReference type="EMBL" id="OUK03760.1"/>
    </source>
</evidence>
<dbReference type="SMART" id="SM00387">
    <property type="entry name" value="HATPase_c"/>
    <property type="match status" value="1"/>
</dbReference>
<keyword evidence="4" id="KW-1003">Cell membrane</keyword>
<evidence type="ECO:0000313" key="17">
    <source>
        <dbReference type="Proteomes" id="UP000194606"/>
    </source>
</evidence>
<dbReference type="PANTHER" id="PTHR45528">
    <property type="entry name" value="SENSOR HISTIDINE KINASE CPXA"/>
    <property type="match status" value="1"/>
</dbReference>
<evidence type="ECO:0000256" key="7">
    <source>
        <dbReference type="ARBA" id="ARBA00022692"/>
    </source>
</evidence>
<keyword evidence="6" id="KW-0808">Transferase</keyword>
<dbReference type="SMART" id="SM00388">
    <property type="entry name" value="HisKA"/>
    <property type="match status" value="1"/>
</dbReference>
<keyword evidence="13 14" id="KW-0472">Membrane</keyword>
<evidence type="ECO:0000256" key="13">
    <source>
        <dbReference type="ARBA" id="ARBA00023136"/>
    </source>
</evidence>
<dbReference type="GO" id="GO:0000155">
    <property type="term" value="F:phosphorelay sensor kinase activity"/>
    <property type="evidence" value="ECO:0007669"/>
    <property type="project" value="InterPro"/>
</dbReference>
<evidence type="ECO:0000256" key="10">
    <source>
        <dbReference type="ARBA" id="ARBA00022840"/>
    </source>
</evidence>
<evidence type="ECO:0000256" key="3">
    <source>
        <dbReference type="ARBA" id="ARBA00012438"/>
    </source>
</evidence>